<accession>A0ABU3BPN6</accession>
<protein>
    <submittedName>
        <fullName evidence="2">Uncharacterized protein</fullName>
    </submittedName>
</protein>
<sequence>VDPAVGLLLRATAASSRGAAALGYPATPPPAACADSAPEPDDRWAGAGGADSVRALLRAEAPALRRYVSTIAPSPPPRPRLRLVR</sequence>
<evidence type="ECO:0000313" key="2">
    <source>
        <dbReference type="EMBL" id="MDT0631240.1"/>
    </source>
</evidence>
<reference evidence="2 3" key="1">
    <citation type="submission" date="2023-09" db="EMBL/GenBank/DDBJ databases">
        <authorList>
            <person name="Rey-Velasco X."/>
        </authorList>
    </citation>
    <scope>NUCLEOTIDE SEQUENCE [LARGE SCALE GENOMIC DNA]</scope>
    <source>
        <strain evidence="2 3">F394</strain>
    </source>
</reference>
<dbReference type="Proteomes" id="UP001267426">
    <property type="component" value="Unassembled WGS sequence"/>
</dbReference>
<feature type="non-terminal residue" evidence="2">
    <location>
        <position position="1"/>
    </location>
</feature>
<feature type="region of interest" description="Disordered" evidence="1">
    <location>
        <begin position="17"/>
        <end position="48"/>
    </location>
</feature>
<name>A0ABU3BPN6_9BACT</name>
<comment type="caution">
    <text evidence="2">The sequence shown here is derived from an EMBL/GenBank/DDBJ whole genome shotgun (WGS) entry which is preliminary data.</text>
</comment>
<evidence type="ECO:0000256" key="1">
    <source>
        <dbReference type="SAM" id="MobiDB-lite"/>
    </source>
</evidence>
<organism evidence="2 3">
    <name type="scientific">Rubrivirga litoralis</name>
    <dbReference type="NCBI Taxonomy" id="3075598"/>
    <lineage>
        <taxon>Bacteria</taxon>
        <taxon>Pseudomonadati</taxon>
        <taxon>Rhodothermota</taxon>
        <taxon>Rhodothermia</taxon>
        <taxon>Rhodothermales</taxon>
        <taxon>Rubricoccaceae</taxon>
        <taxon>Rubrivirga</taxon>
    </lineage>
</organism>
<gene>
    <name evidence="2" type="ORF">RM540_05705</name>
</gene>
<proteinExistence type="predicted"/>
<dbReference type="EMBL" id="JAVRHT010000010">
    <property type="protein sequence ID" value="MDT0631240.1"/>
    <property type="molecule type" value="Genomic_DNA"/>
</dbReference>
<keyword evidence="3" id="KW-1185">Reference proteome</keyword>
<evidence type="ECO:0000313" key="3">
    <source>
        <dbReference type="Proteomes" id="UP001267426"/>
    </source>
</evidence>